<dbReference type="RefSeq" id="WP_090218668.1">
    <property type="nucleotide sequence ID" value="NZ_FOYO01000001.1"/>
</dbReference>
<evidence type="ECO:0000313" key="5">
    <source>
        <dbReference type="Proteomes" id="UP000199658"/>
    </source>
</evidence>
<evidence type="ECO:0000259" key="3">
    <source>
        <dbReference type="Pfam" id="PF13778"/>
    </source>
</evidence>
<proteinExistence type="predicted"/>
<sequence length="158" mass="17940">MKHAILFVFSTFFSLQAVAEGLPEGALEDPTAIGPYDAVEANLSDFLWLKRPVVVFADTPADPRFKRQIELLEARPQALIDREVVILVDTDPKTPSDIRTKLRPRGFMMVLIGKDGEVELRKPSPWDIREITRAIDKMPLRLQELKEMRAAQDAELND</sequence>
<name>A0A1I6HLQ6_9RHOB</name>
<feature type="domain" description="DUF4174" evidence="3">
    <location>
        <begin position="43"/>
        <end position="144"/>
    </location>
</feature>
<dbReference type="Pfam" id="PF13778">
    <property type="entry name" value="DUF4174"/>
    <property type="match status" value="1"/>
</dbReference>
<dbReference type="AlphaFoldDB" id="A0A1I6HLQ6"/>
<organism evidence="4 5">
    <name type="scientific">Litoreibacter janthinus</name>
    <dbReference type="NCBI Taxonomy" id="670154"/>
    <lineage>
        <taxon>Bacteria</taxon>
        <taxon>Pseudomonadati</taxon>
        <taxon>Pseudomonadota</taxon>
        <taxon>Alphaproteobacteria</taxon>
        <taxon>Rhodobacterales</taxon>
        <taxon>Roseobacteraceae</taxon>
        <taxon>Litoreibacter</taxon>
    </lineage>
</organism>
<dbReference type="STRING" id="670154.SAMN04488002_3144"/>
<feature type="signal peptide" evidence="2">
    <location>
        <begin position="1"/>
        <end position="19"/>
    </location>
</feature>
<protein>
    <recommendedName>
        <fullName evidence="3">DUF4174 domain-containing protein</fullName>
    </recommendedName>
</protein>
<dbReference type="InterPro" id="IPR025232">
    <property type="entry name" value="DUF4174"/>
</dbReference>
<dbReference type="Proteomes" id="UP000199658">
    <property type="component" value="Unassembled WGS sequence"/>
</dbReference>
<evidence type="ECO:0000256" key="1">
    <source>
        <dbReference type="ARBA" id="ARBA00022729"/>
    </source>
</evidence>
<gene>
    <name evidence="4" type="ORF">SAMN04488002_3144</name>
</gene>
<feature type="chain" id="PRO_5011499435" description="DUF4174 domain-containing protein" evidence="2">
    <location>
        <begin position="20"/>
        <end position="158"/>
    </location>
</feature>
<keyword evidence="5" id="KW-1185">Reference proteome</keyword>
<evidence type="ECO:0000256" key="2">
    <source>
        <dbReference type="SAM" id="SignalP"/>
    </source>
</evidence>
<dbReference type="OrthoDB" id="7362103at2"/>
<evidence type="ECO:0000313" key="4">
    <source>
        <dbReference type="EMBL" id="SFR55366.1"/>
    </source>
</evidence>
<accession>A0A1I6HLQ6</accession>
<keyword evidence="1 2" id="KW-0732">Signal</keyword>
<reference evidence="5" key="1">
    <citation type="submission" date="2016-10" db="EMBL/GenBank/DDBJ databases">
        <authorList>
            <person name="Varghese N."/>
            <person name="Submissions S."/>
        </authorList>
    </citation>
    <scope>NUCLEOTIDE SEQUENCE [LARGE SCALE GENOMIC DNA]</scope>
    <source>
        <strain evidence="5">DSM 26921</strain>
    </source>
</reference>
<dbReference type="EMBL" id="FOYO01000001">
    <property type="protein sequence ID" value="SFR55366.1"/>
    <property type="molecule type" value="Genomic_DNA"/>
</dbReference>